<dbReference type="RefSeq" id="WP_146372755.1">
    <property type="nucleotide sequence ID" value="NZ_SJPP01000002.1"/>
</dbReference>
<keyword evidence="3 5" id="KW-1133">Transmembrane helix</keyword>
<gene>
    <name evidence="7" type="primary">manP</name>
    <name evidence="7" type="ORF">CA54_42310</name>
</gene>
<keyword evidence="8" id="KW-1185">Reference proteome</keyword>
<feature type="transmembrane region" description="Helical" evidence="5">
    <location>
        <begin position="286"/>
        <end position="303"/>
    </location>
</feature>
<evidence type="ECO:0000256" key="4">
    <source>
        <dbReference type="ARBA" id="ARBA00023136"/>
    </source>
</evidence>
<feature type="domain" description="PTS EIIA type-2" evidence="6">
    <location>
        <begin position="420"/>
        <end position="566"/>
    </location>
</feature>
<comment type="subcellular location">
    <subcellularLocation>
        <location evidence="1">Membrane</location>
        <topology evidence="1">Multi-pass membrane protein</topology>
    </subcellularLocation>
</comment>
<feature type="transmembrane region" description="Helical" evidence="5">
    <location>
        <begin position="350"/>
        <end position="372"/>
    </location>
</feature>
<accession>A0A5C6BBX5</accession>
<dbReference type="InterPro" id="IPR038770">
    <property type="entry name" value="Na+/solute_symporter_sf"/>
</dbReference>
<dbReference type="PANTHER" id="PTHR43021">
    <property type="entry name" value="NA(+)/H(+) ANTIPORTER-RELATED"/>
    <property type="match status" value="1"/>
</dbReference>
<dbReference type="GO" id="GO:0015297">
    <property type="term" value="F:antiporter activity"/>
    <property type="evidence" value="ECO:0007669"/>
    <property type="project" value="InterPro"/>
</dbReference>
<sequence>MNIHFTPDDSLFQLAVVLVAGIVGGELVGRIGLPKVTGWIFTGILLRSFEPQHDAFTGLTSGAVAGFDRFMDFVLGYIAFTVGAALHFASLRNAGKRLGFLLLGEALFTPTIVVLAMYFLGGWIDPENMTIRVCLILAAIAIAGAPGTTVLVVQEARAKGILTRTLIAAVALIDMVAVGVFTFVVSYLAQDAGDVVSWHSSWPTALISVAREFGVAFLVGTSCSMIALGLTRTIVGPAFLGPIMVAVILGAWGAATGFGASSILACTFAGIVVSNVRHDTVRSTEAYLHSIGGVLFAAFYTLAGMKLDFALVMQAAGLVVLFFLARFLGKYAGAFAAMSIADVPKRVRNYLGLALVPHGGVAVGLIIIVQSVPHLSDVAATVTTVGLAALAINQLLGPSGARFALERAGEKDKDFPRLLDFLDEHHISVNITGTTKDEIIRSLASQLYSTNITPALPQDEFVQKVLEREQLESTFLSKGLMIPHAELEEGTNITGILGISSKGLNIGAPDGPVHAVLLLATPKADRKRHLEVLAAIATAITRNINFREQLYHARSAAHAYDVLHAENAEDINYFLEDAMARVRDSGEQN</sequence>
<dbReference type="OrthoDB" id="9783404at2"/>
<dbReference type="GO" id="GO:1902600">
    <property type="term" value="P:proton transmembrane transport"/>
    <property type="evidence" value="ECO:0007669"/>
    <property type="project" value="InterPro"/>
</dbReference>
<dbReference type="InterPro" id="IPR006153">
    <property type="entry name" value="Cation/H_exchanger_TM"/>
</dbReference>
<evidence type="ECO:0000256" key="2">
    <source>
        <dbReference type="ARBA" id="ARBA00022692"/>
    </source>
</evidence>
<dbReference type="PANTHER" id="PTHR43021:SF2">
    <property type="entry name" value="CATION_H+ EXCHANGER DOMAIN-CONTAINING PROTEIN"/>
    <property type="match status" value="1"/>
</dbReference>
<dbReference type="AlphaFoldDB" id="A0A5C6BBX5"/>
<feature type="transmembrane region" description="Helical" evidence="5">
    <location>
        <begin position="234"/>
        <end position="252"/>
    </location>
</feature>
<dbReference type="Gene3D" id="3.40.930.10">
    <property type="entry name" value="Mannitol-specific EII, Chain A"/>
    <property type="match status" value="1"/>
</dbReference>
<dbReference type="SUPFAM" id="SSF55804">
    <property type="entry name" value="Phoshotransferase/anion transport protein"/>
    <property type="match status" value="1"/>
</dbReference>
<name>A0A5C6BBX5_9PLAN</name>
<dbReference type="EMBL" id="SJPP01000002">
    <property type="protein sequence ID" value="TWU08991.1"/>
    <property type="molecule type" value="Genomic_DNA"/>
</dbReference>
<dbReference type="GO" id="GO:0016020">
    <property type="term" value="C:membrane"/>
    <property type="evidence" value="ECO:0007669"/>
    <property type="project" value="UniProtKB-SubCell"/>
</dbReference>
<evidence type="ECO:0000256" key="5">
    <source>
        <dbReference type="SAM" id="Phobius"/>
    </source>
</evidence>
<feature type="transmembrane region" description="Helical" evidence="5">
    <location>
        <begin position="12"/>
        <end position="33"/>
    </location>
</feature>
<dbReference type="Proteomes" id="UP000320735">
    <property type="component" value="Unassembled WGS sequence"/>
</dbReference>
<dbReference type="Pfam" id="PF00359">
    <property type="entry name" value="PTS_EIIA_2"/>
    <property type="match status" value="1"/>
</dbReference>
<protein>
    <submittedName>
        <fullName evidence="7">PTS system mannose-specific EIIBCA component</fullName>
    </submittedName>
</protein>
<dbReference type="InterPro" id="IPR016152">
    <property type="entry name" value="PTrfase/Anion_transptr"/>
</dbReference>
<feature type="transmembrane region" description="Helical" evidence="5">
    <location>
        <begin position="165"/>
        <end position="189"/>
    </location>
</feature>
<evidence type="ECO:0000313" key="7">
    <source>
        <dbReference type="EMBL" id="TWU08991.1"/>
    </source>
</evidence>
<evidence type="ECO:0000256" key="3">
    <source>
        <dbReference type="ARBA" id="ARBA00022989"/>
    </source>
</evidence>
<dbReference type="InterPro" id="IPR002178">
    <property type="entry name" value="PTS_EIIA_type-2_dom"/>
</dbReference>
<feature type="transmembrane region" description="Helical" evidence="5">
    <location>
        <begin position="309"/>
        <end position="329"/>
    </location>
</feature>
<dbReference type="PROSITE" id="PS51094">
    <property type="entry name" value="PTS_EIIA_TYPE_2"/>
    <property type="match status" value="1"/>
</dbReference>
<evidence type="ECO:0000259" key="6">
    <source>
        <dbReference type="PROSITE" id="PS51094"/>
    </source>
</evidence>
<comment type="caution">
    <text evidence="7">The sequence shown here is derived from an EMBL/GenBank/DDBJ whole genome shotgun (WGS) entry which is preliminary data.</text>
</comment>
<evidence type="ECO:0000313" key="8">
    <source>
        <dbReference type="Proteomes" id="UP000320735"/>
    </source>
</evidence>
<reference evidence="7 8" key="1">
    <citation type="submission" date="2019-02" db="EMBL/GenBank/DDBJ databases">
        <title>Deep-cultivation of Planctomycetes and their phenomic and genomic characterization uncovers novel biology.</title>
        <authorList>
            <person name="Wiegand S."/>
            <person name="Jogler M."/>
            <person name="Boedeker C."/>
            <person name="Pinto D."/>
            <person name="Vollmers J."/>
            <person name="Rivas-Marin E."/>
            <person name="Kohn T."/>
            <person name="Peeters S.H."/>
            <person name="Heuer A."/>
            <person name="Rast P."/>
            <person name="Oberbeckmann S."/>
            <person name="Bunk B."/>
            <person name="Jeske O."/>
            <person name="Meyerdierks A."/>
            <person name="Storesund J.E."/>
            <person name="Kallscheuer N."/>
            <person name="Luecker S."/>
            <person name="Lage O.M."/>
            <person name="Pohl T."/>
            <person name="Merkel B.J."/>
            <person name="Hornburger P."/>
            <person name="Mueller R.-W."/>
            <person name="Bruemmer F."/>
            <person name="Labrenz M."/>
            <person name="Spormann A.M."/>
            <person name="Op Den Camp H."/>
            <person name="Overmann J."/>
            <person name="Amann R."/>
            <person name="Jetten M.S.M."/>
            <person name="Mascher T."/>
            <person name="Medema M.H."/>
            <person name="Devos D.P."/>
            <person name="Kaster A.-K."/>
            <person name="Ovreas L."/>
            <person name="Rohde M."/>
            <person name="Galperin M.Y."/>
            <person name="Jogler C."/>
        </authorList>
    </citation>
    <scope>NUCLEOTIDE SEQUENCE [LARGE SCALE GENOMIC DNA]</scope>
    <source>
        <strain evidence="7 8">CA54</strain>
    </source>
</reference>
<feature type="transmembrane region" description="Helical" evidence="5">
    <location>
        <begin position="258"/>
        <end position="274"/>
    </location>
</feature>
<organism evidence="7 8">
    <name type="scientific">Symmachiella macrocystis</name>
    <dbReference type="NCBI Taxonomy" id="2527985"/>
    <lineage>
        <taxon>Bacteria</taxon>
        <taxon>Pseudomonadati</taxon>
        <taxon>Planctomycetota</taxon>
        <taxon>Planctomycetia</taxon>
        <taxon>Planctomycetales</taxon>
        <taxon>Planctomycetaceae</taxon>
        <taxon>Symmachiella</taxon>
    </lineage>
</organism>
<feature type="transmembrane region" description="Helical" evidence="5">
    <location>
        <begin position="98"/>
        <end position="124"/>
    </location>
</feature>
<feature type="transmembrane region" description="Helical" evidence="5">
    <location>
        <begin position="74"/>
        <end position="91"/>
    </location>
</feature>
<dbReference type="Pfam" id="PF00999">
    <property type="entry name" value="Na_H_Exchanger"/>
    <property type="match status" value="1"/>
</dbReference>
<keyword evidence="4 5" id="KW-0472">Membrane</keyword>
<dbReference type="Gene3D" id="1.20.1530.20">
    <property type="match status" value="1"/>
</dbReference>
<proteinExistence type="predicted"/>
<feature type="transmembrane region" description="Helical" evidence="5">
    <location>
        <begin position="130"/>
        <end position="153"/>
    </location>
</feature>
<keyword evidence="2 5" id="KW-0812">Transmembrane</keyword>
<evidence type="ECO:0000256" key="1">
    <source>
        <dbReference type="ARBA" id="ARBA00004141"/>
    </source>
</evidence>